<reference evidence="6" key="1">
    <citation type="journal article" date="2021" name="PeerJ">
        <title>Extensive microbial diversity within the chicken gut microbiome revealed by metagenomics and culture.</title>
        <authorList>
            <person name="Gilroy R."/>
            <person name="Ravi A."/>
            <person name="Getino M."/>
            <person name="Pursley I."/>
            <person name="Horton D.L."/>
            <person name="Alikhan N.F."/>
            <person name="Baker D."/>
            <person name="Gharbi K."/>
            <person name="Hall N."/>
            <person name="Watson M."/>
            <person name="Adriaenssens E.M."/>
            <person name="Foster-Nyarko E."/>
            <person name="Jarju S."/>
            <person name="Secka A."/>
            <person name="Antonio M."/>
            <person name="Oren A."/>
            <person name="Chaudhuri R.R."/>
            <person name="La Ragione R."/>
            <person name="Hildebrand F."/>
            <person name="Pallen M.J."/>
        </authorList>
    </citation>
    <scope>NUCLEOTIDE SEQUENCE</scope>
    <source>
        <strain evidence="6">ChiBcec16-3735</strain>
    </source>
</reference>
<evidence type="ECO:0000313" key="6">
    <source>
        <dbReference type="EMBL" id="HIZ57480.1"/>
    </source>
</evidence>
<dbReference type="InterPro" id="IPR036074">
    <property type="entry name" value="CbiD_sf"/>
</dbReference>
<evidence type="ECO:0000313" key="7">
    <source>
        <dbReference type="Proteomes" id="UP000824065"/>
    </source>
</evidence>
<comment type="function">
    <text evidence="5">Catalyzes the methylation of C-1 in cobalt-precorrin-5B to form cobalt-precorrin-6A.</text>
</comment>
<keyword evidence="4 5" id="KW-0949">S-adenosyl-L-methionine</keyword>
<evidence type="ECO:0000256" key="2">
    <source>
        <dbReference type="ARBA" id="ARBA00022603"/>
    </source>
</evidence>
<gene>
    <name evidence="5 6" type="primary">cbiD</name>
    <name evidence="6" type="ORF">H9725_02680</name>
</gene>
<protein>
    <recommendedName>
        <fullName evidence="5">Cobalt-precorrin-5B C(1)-methyltransferase</fullName>
        <ecNumber evidence="5">2.1.1.195</ecNumber>
    </recommendedName>
    <alternativeName>
        <fullName evidence="5">Cobalt-precorrin-6A synthase</fullName>
    </alternativeName>
</protein>
<evidence type="ECO:0000256" key="5">
    <source>
        <dbReference type="HAMAP-Rule" id="MF_00787"/>
    </source>
</evidence>
<organism evidence="6 7">
    <name type="scientific">Candidatus Faecalibacterium gallistercoris</name>
    <dbReference type="NCBI Taxonomy" id="2838579"/>
    <lineage>
        <taxon>Bacteria</taxon>
        <taxon>Bacillati</taxon>
        <taxon>Bacillota</taxon>
        <taxon>Clostridia</taxon>
        <taxon>Eubacteriales</taxon>
        <taxon>Oscillospiraceae</taxon>
        <taxon>Faecalibacterium</taxon>
    </lineage>
</organism>
<comment type="caution">
    <text evidence="6">The sequence shown here is derived from an EMBL/GenBank/DDBJ whole genome shotgun (WGS) entry which is preliminary data.</text>
</comment>
<dbReference type="PANTHER" id="PTHR35863">
    <property type="entry name" value="COBALT-PRECORRIN-5B C(1)-METHYLTRANSFERASE"/>
    <property type="match status" value="1"/>
</dbReference>
<name>A0A9D2JN02_9FIRM</name>
<accession>A0A9D2JN02</accession>
<comment type="pathway">
    <text evidence="5">Cofactor biosynthesis; adenosylcobalamin biosynthesis; cob(II)yrinate a,c-diamide from sirohydrochlorin (anaerobic route): step 6/10.</text>
</comment>
<dbReference type="HAMAP" id="MF_00787">
    <property type="entry name" value="CbiD"/>
    <property type="match status" value="1"/>
</dbReference>
<keyword evidence="2 5" id="KW-0489">Methyltransferase</keyword>
<evidence type="ECO:0000256" key="4">
    <source>
        <dbReference type="ARBA" id="ARBA00022691"/>
    </source>
</evidence>
<dbReference type="GO" id="GO:0032259">
    <property type="term" value="P:methylation"/>
    <property type="evidence" value="ECO:0007669"/>
    <property type="project" value="UniProtKB-KW"/>
</dbReference>
<dbReference type="AlphaFoldDB" id="A0A9D2JN02"/>
<dbReference type="GO" id="GO:0008168">
    <property type="term" value="F:methyltransferase activity"/>
    <property type="evidence" value="ECO:0007669"/>
    <property type="project" value="UniProtKB-UniRule"/>
</dbReference>
<comment type="similarity">
    <text evidence="5">Belongs to the CbiD family.</text>
</comment>
<reference evidence="6" key="2">
    <citation type="submission" date="2021-04" db="EMBL/GenBank/DDBJ databases">
        <authorList>
            <person name="Gilroy R."/>
        </authorList>
    </citation>
    <scope>NUCLEOTIDE SEQUENCE</scope>
    <source>
        <strain evidence="6">ChiBcec16-3735</strain>
    </source>
</reference>
<sequence>MAFEHYIRSGQKMLRCGYTTGTCAALAAAGAARLLLTGQRPALLCLRTPKGWPVEVEPAALERAPGLARCAVRKDAGDDADVTDGMLVWASVRLTGAPGVQIDGGEGVGRVTKPGLDQPVGAAAINRVPRRMIAEAVQAELDAAGCRGGAEVVISIPGGAERARRTFNPLLGIEGGLSVLGTSGVVEPMSEQAIVDTIGVELRQAAHASPDGRLILTPGNYGMDFLAAQGLDGLGAPVVRCSNFLGEALDMAVAEGFGAVLLVGHIGKLVKLAGGIMNTHSRMADCRTELFCAHAAAAGAPAALCRALLAAPTTDACIALLDAEGLRAPVLDSLTAAAQRHLERRAAGACRVGVELFSNEYGPLGISPAARQLIEQWRNDGTTNG</sequence>
<dbReference type="NCBIfam" id="TIGR00312">
    <property type="entry name" value="cbiD"/>
    <property type="match status" value="1"/>
</dbReference>
<evidence type="ECO:0000256" key="1">
    <source>
        <dbReference type="ARBA" id="ARBA00022573"/>
    </source>
</evidence>
<keyword evidence="3 5" id="KW-0808">Transferase</keyword>
<comment type="catalytic activity">
    <reaction evidence="5">
        <text>Co-precorrin-5B + S-adenosyl-L-methionine = Co-precorrin-6A + S-adenosyl-L-homocysteine</text>
        <dbReference type="Rhea" id="RHEA:26285"/>
        <dbReference type="ChEBI" id="CHEBI:57856"/>
        <dbReference type="ChEBI" id="CHEBI:59789"/>
        <dbReference type="ChEBI" id="CHEBI:60063"/>
        <dbReference type="ChEBI" id="CHEBI:60064"/>
        <dbReference type="EC" id="2.1.1.195"/>
    </reaction>
</comment>
<dbReference type="EMBL" id="DXBJ01000020">
    <property type="protein sequence ID" value="HIZ57480.1"/>
    <property type="molecule type" value="Genomic_DNA"/>
</dbReference>
<proteinExistence type="inferred from homology"/>
<dbReference type="PIRSF" id="PIRSF026782">
    <property type="entry name" value="CbiD"/>
    <property type="match status" value="1"/>
</dbReference>
<dbReference type="EC" id="2.1.1.195" evidence="5"/>
<dbReference type="Gene3D" id="3.30.2110.10">
    <property type="entry name" value="CbiD-like"/>
    <property type="match status" value="1"/>
</dbReference>
<dbReference type="InterPro" id="IPR002748">
    <property type="entry name" value="CbiD"/>
</dbReference>
<dbReference type="SUPFAM" id="SSF111342">
    <property type="entry name" value="CbiD-like"/>
    <property type="match status" value="1"/>
</dbReference>
<keyword evidence="1 5" id="KW-0169">Cobalamin biosynthesis</keyword>
<dbReference type="Proteomes" id="UP000824065">
    <property type="component" value="Unassembled WGS sequence"/>
</dbReference>
<dbReference type="Pfam" id="PF01888">
    <property type="entry name" value="CbiD"/>
    <property type="match status" value="1"/>
</dbReference>
<dbReference type="GO" id="GO:0019251">
    <property type="term" value="P:anaerobic cobalamin biosynthetic process"/>
    <property type="evidence" value="ECO:0007669"/>
    <property type="project" value="UniProtKB-UniRule"/>
</dbReference>
<evidence type="ECO:0000256" key="3">
    <source>
        <dbReference type="ARBA" id="ARBA00022679"/>
    </source>
</evidence>
<dbReference type="PANTHER" id="PTHR35863:SF1">
    <property type="entry name" value="COBALT-PRECORRIN-5B C(1)-METHYLTRANSFERASE"/>
    <property type="match status" value="1"/>
</dbReference>